<dbReference type="GeneID" id="17353133"/>
<protein>
    <submittedName>
        <fullName evidence="2">Uncharacterized protein</fullName>
    </submittedName>
</protein>
<evidence type="ECO:0000313" key="3">
    <source>
        <dbReference type="Proteomes" id="UP000008141"/>
    </source>
</evidence>
<keyword evidence="3" id="KW-1185">Reference proteome</keyword>
<sequence length="97" mass="10843">MEGDSPGLETAACAALLQERFSLVAERHAEDLHHAEAQLRGALKDLELVKQQSERELERRAGQLRREYAAAMAALERRFLTDAEALQASRGGARSWR</sequence>
<reference evidence="2 3" key="1">
    <citation type="journal article" date="2010" name="Plant Cell">
        <title>The Chlorella variabilis NC64A genome reveals adaptation to photosymbiosis, coevolution with viruses, and cryptic sex.</title>
        <authorList>
            <person name="Blanc G."/>
            <person name="Duncan G."/>
            <person name="Agarkova I."/>
            <person name="Borodovsky M."/>
            <person name="Gurnon J."/>
            <person name="Kuo A."/>
            <person name="Lindquist E."/>
            <person name="Lucas S."/>
            <person name="Pangilinan J."/>
            <person name="Polle J."/>
            <person name="Salamov A."/>
            <person name="Terry A."/>
            <person name="Yamada T."/>
            <person name="Dunigan D.D."/>
            <person name="Grigoriev I.V."/>
            <person name="Claverie J.M."/>
            <person name="Van Etten J.L."/>
        </authorList>
    </citation>
    <scope>NUCLEOTIDE SEQUENCE [LARGE SCALE GENOMIC DNA]</scope>
    <source>
        <strain evidence="2 3">NC64A</strain>
    </source>
</reference>
<organism evidence="3">
    <name type="scientific">Chlorella variabilis</name>
    <name type="common">Green alga</name>
    <dbReference type="NCBI Taxonomy" id="554065"/>
    <lineage>
        <taxon>Eukaryota</taxon>
        <taxon>Viridiplantae</taxon>
        <taxon>Chlorophyta</taxon>
        <taxon>core chlorophytes</taxon>
        <taxon>Trebouxiophyceae</taxon>
        <taxon>Chlorellales</taxon>
        <taxon>Chlorellaceae</taxon>
        <taxon>Chlorella clade</taxon>
        <taxon>Chlorella</taxon>
    </lineage>
</organism>
<evidence type="ECO:0000256" key="1">
    <source>
        <dbReference type="SAM" id="Coils"/>
    </source>
</evidence>
<feature type="coiled-coil region" evidence="1">
    <location>
        <begin position="32"/>
        <end position="74"/>
    </location>
</feature>
<accession>E1ZK93</accession>
<evidence type="ECO:0000313" key="2">
    <source>
        <dbReference type="EMBL" id="EFN53654.1"/>
    </source>
</evidence>
<gene>
    <name evidence="2" type="ORF">CHLNCDRAFT_136384</name>
</gene>
<dbReference type="EMBL" id="GL433850">
    <property type="protein sequence ID" value="EFN53654.1"/>
    <property type="molecule type" value="Genomic_DNA"/>
</dbReference>
<dbReference type="RefSeq" id="XP_005845756.1">
    <property type="nucleotide sequence ID" value="XM_005845694.1"/>
</dbReference>
<dbReference type="Proteomes" id="UP000008141">
    <property type="component" value="Unassembled WGS sequence"/>
</dbReference>
<keyword evidence="1" id="KW-0175">Coiled coil</keyword>
<dbReference type="AlphaFoldDB" id="E1ZK93"/>
<proteinExistence type="predicted"/>
<name>E1ZK93_CHLVA</name>
<dbReference type="InParanoid" id="E1ZK93"/>
<dbReference type="OrthoDB" id="10640843at2759"/>
<dbReference type="KEGG" id="cvr:CHLNCDRAFT_136384"/>